<organism evidence="2 3">
    <name type="scientific">Pyrococcus furiosus (strain ATCC 43587 / DSM 3638 / JCM 8422 / Vc1)</name>
    <dbReference type="NCBI Taxonomy" id="186497"/>
    <lineage>
        <taxon>Archaea</taxon>
        <taxon>Methanobacteriati</taxon>
        <taxon>Methanobacteriota</taxon>
        <taxon>Thermococci</taxon>
        <taxon>Thermococcales</taxon>
        <taxon>Thermococcaceae</taxon>
        <taxon>Pyrococcus</taxon>
    </lineage>
</organism>
<proteinExistence type="predicted"/>
<dbReference type="RefSeq" id="WP_011012016.1">
    <property type="nucleotide sequence ID" value="NC_003413.1"/>
</dbReference>
<dbReference type="AlphaFoldDB" id="A0A5C0XPD1"/>
<accession>A0A5C0XPD1</accession>
<keyword evidence="1" id="KW-0812">Transmembrane</keyword>
<sequence length="154" mass="17421">MRIFIGLLTYFLLLPSVMMLLYYGYSAELHSSGPYSLPPTERGKGYFLTFSTPTQSLAEVECRGGLGNLKIFDRFSGEPIYSAKISGQLLEELIIPHEGSYYMAYFGNGSISCILRFKENHPTRSVQNATYFVGIVSAFGLILYLWRGWKNDSR</sequence>
<dbReference type="GeneID" id="13301479"/>
<name>A0A5C0XPD1_PYRFU</name>
<reference evidence="2 3" key="1">
    <citation type="submission" date="2017-08" db="EMBL/GenBank/DDBJ databases">
        <title>Resequencing and Reannotation of the genome of Pyrococcus furiosus type strain DSM3638.</title>
        <authorList>
            <person name="Reichelt R.M."/>
            <person name="Bunk B."/>
        </authorList>
    </citation>
    <scope>NUCLEOTIDE SEQUENCE [LARGE SCALE GENOMIC DNA]</scope>
    <source>
        <strain evidence="2 3">DSM 3638</strain>
    </source>
</reference>
<dbReference type="Proteomes" id="UP000324354">
    <property type="component" value="Chromosome"/>
</dbReference>
<protein>
    <submittedName>
        <fullName evidence="2">Uncharacterized protein</fullName>
    </submittedName>
</protein>
<evidence type="ECO:0000313" key="2">
    <source>
        <dbReference type="EMBL" id="QEK78552.1"/>
    </source>
</evidence>
<dbReference type="GeneID" id="41712689"/>
<dbReference type="OrthoDB" id="86155at2157"/>
<keyword evidence="1" id="KW-1133">Transmembrane helix</keyword>
<feature type="transmembrane region" description="Helical" evidence="1">
    <location>
        <begin position="129"/>
        <end position="146"/>
    </location>
</feature>
<dbReference type="EMBL" id="CP023154">
    <property type="protein sequence ID" value="QEK78552.1"/>
    <property type="molecule type" value="Genomic_DNA"/>
</dbReference>
<evidence type="ECO:0000313" key="3">
    <source>
        <dbReference type="Proteomes" id="UP000324354"/>
    </source>
</evidence>
<evidence type="ECO:0000256" key="1">
    <source>
        <dbReference type="SAM" id="Phobius"/>
    </source>
</evidence>
<keyword evidence="1" id="KW-0472">Membrane</keyword>
<gene>
    <name evidence="2" type="ORF">PFDSM3638_04405</name>
</gene>